<dbReference type="AlphaFoldDB" id="A0A1W1Z157"/>
<dbReference type="RefSeq" id="WP_084099142.1">
    <property type="nucleotide sequence ID" value="NZ_FWXK01000005.1"/>
</dbReference>
<feature type="transmembrane region" description="Helical" evidence="6">
    <location>
        <begin position="77"/>
        <end position="93"/>
    </location>
</feature>
<dbReference type="InterPro" id="IPR052984">
    <property type="entry name" value="UPF0421"/>
</dbReference>
<keyword evidence="2" id="KW-1003">Cell membrane</keyword>
<accession>A0A1W1Z157</accession>
<feature type="transmembrane region" description="Helical" evidence="6">
    <location>
        <begin position="51"/>
        <end position="72"/>
    </location>
</feature>
<keyword evidence="3 6" id="KW-0812">Transmembrane</keyword>
<evidence type="ECO:0000256" key="3">
    <source>
        <dbReference type="ARBA" id="ARBA00022692"/>
    </source>
</evidence>
<protein>
    <submittedName>
        <fullName evidence="7">Uncharacterized membrane protein YgaE, UPF0421/DUF939 family</fullName>
    </submittedName>
</protein>
<dbReference type="STRING" id="371602.SAMN04487984_1010"/>
<evidence type="ECO:0000313" key="8">
    <source>
        <dbReference type="Proteomes" id="UP000243884"/>
    </source>
</evidence>
<evidence type="ECO:0000256" key="1">
    <source>
        <dbReference type="ARBA" id="ARBA00004651"/>
    </source>
</evidence>
<keyword evidence="5 6" id="KW-0472">Membrane</keyword>
<dbReference type="PANTHER" id="PTHR40064:SF1">
    <property type="entry name" value="MEMBRANE PROTEIN"/>
    <property type="match status" value="1"/>
</dbReference>
<name>A0A1W1Z157_9LACT</name>
<evidence type="ECO:0000256" key="4">
    <source>
        <dbReference type="ARBA" id="ARBA00022989"/>
    </source>
</evidence>
<dbReference type="PANTHER" id="PTHR40064">
    <property type="entry name" value="MEMBRANE PROTEIN-RELATED"/>
    <property type="match status" value="1"/>
</dbReference>
<keyword evidence="4 6" id="KW-1133">Transmembrane helix</keyword>
<sequence length="363" mass="41668">MKLGARMLKTGIGVALTILIAQWLPFVQPVMPGLTAVIGLQQTPKRSLNTFFQRMLAALFGGIFAVFMYYFFGNNPLIIGVTITLFIGIMNALKMQNVITLACIAIVVIMLADRDVMIHSAVARVIENMLGVFVAMIVNIFILPPKYDTALYEKINITTTEILIRLRAILRKNGEYSSLTSDINWAESRVSSIETQYQLLMDEQVWQKSKRLGLKRKIVVFRSFITALKEALTLLTIIHSHTNQVFQLPYELRYRIRERIETLCAAHEQIFLKFDGRISAEEVNFFKSTVEFRQKLLDNIYLESQVMQGASREDYERSNTLMLINSAMINYEEALIHLNTLVRSYRLHHEEDNYQADSLEGRP</sequence>
<feature type="transmembrane region" description="Helical" evidence="6">
    <location>
        <begin position="12"/>
        <end position="31"/>
    </location>
</feature>
<dbReference type="Proteomes" id="UP000243884">
    <property type="component" value="Unassembled WGS sequence"/>
</dbReference>
<proteinExistence type="predicted"/>
<dbReference type="OrthoDB" id="1653617at2"/>
<evidence type="ECO:0000313" key="7">
    <source>
        <dbReference type="EMBL" id="SMC41688.1"/>
    </source>
</evidence>
<dbReference type="EMBL" id="FWXK01000005">
    <property type="protein sequence ID" value="SMC41688.1"/>
    <property type="molecule type" value="Genomic_DNA"/>
</dbReference>
<organism evidence="7 8">
    <name type="scientific">Aerococcus suis</name>
    <dbReference type="NCBI Taxonomy" id="371602"/>
    <lineage>
        <taxon>Bacteria</taxon>
        <taxon>Bacillati</taxon>
        <taxon>Bacillota</taxon>
        <taxon>Bacilli</taxon>
        <taxon>Lactobacillales</taxon>
        <taxon>Aerococcaceae</taxon>
        <taxon>Aerococcus</taxon>
    </lineage>
</organism>
<evidence type="ECO:0000256" key="5">
    <source>
        <dbReference type="ARBA" id="ARBA00023136"/>
    </source>
</evidence>
<dbReference type="Pfam" id="PF06081">
    <property type="entry name" value="ArAE_1"/>
    <property type="match status" value="1"/>
</dbReference>
<gene>
    <name evidence="7" type="ORF">SAMN04487984_1010</name>
</gene>
<reference evidence="8" key="1">
    <citation type="submission" date="2017-04" db="EMBL/GenBank/DDBJ databases">
        <authorList>
            <person name="Varghese N."/>
            <person name="Submissions S."/>
        </authorList>
    </citation>
    <scope>NUCLEOTIDE SEQUENCE [LARGE SCALE GENOMIC DNA]</scope>
    <source>
        <strain evidence="8">DSM 21500</strain>
    </source>
</reference>
<feature type="transmembrane region" description="Helical" evidence="6">
    <location>
        <begin position="129"/>
        <end position="147"/>
    </location>
</feature>
<evidence type="ECO:0000256" key="2">
    <source>
        <dbReference type="ARBA" id="ARBA00022475"/>
    </source>
</evidence>
<dbReference type="GO" id="GO:0005886">
    <property type="term" value="C:plasma membrane"/>
    <property type="evidence" value="ECO:0007669"/>
    <property type="project" value="UniProtKB-SubCell"/>
</dbReference>
<comment type="subcellular location">
    <subcellularLocation>
        <location evidence="1">Cell membrane</location>
        <topology evidence="1">Multi-pass membrane protein</topology>
    </subcellularLocation>
</comment>
<dbReference type="InterPro" id="IPR010343">
    <property type="entry name" value="ArAE_1"/>
</dbReference>
<keyword evidence="8" id="KW-1185">Reference proteome</keyword>
<evidence type="ECO:0000256" key="6">
    <source>
        <dbReference type="SAM" id="Phobius"/>
    </source>
</evidence>